<proteinExistence type="predicted"/>
<accession>K1SA18</accession>
<comment type="caution">
    <text evidence="1">The sequence shown here is derived from an EMBL/GenBank/DDBJ whole genome shotgun (WGS) entry which is preliminary data.</text>
</comment>
<dbReference type="AlphaFoldDB" id="K1SA18"/>
<gene>
    <name evidence="1" type="ORF">OBE_10489</name>
</gene>
<name>K1SA18_9ZZZZ</name>
<evidence type="ECO:0000313" key="1">
    <source>
        <dbReference type="EMBL" id="EKC57517.1"/>
    </source>
</evidence>
<sequence length="95" mass="10777">MSYSVSSELYREVALHLSEAIGSGSYFSGTLAFAWGEAECRLTLSVIVYRRRISAPDGQADIISHLVPVWWEFHTVFDGVEQLNDFSFEELDAWI</sequence>
<reference evidence="1" key="1">
    <citation type="journal article" date="2013" name="Environ. Microbiol.">
        <title>Microbiota from the distal guts of lean and obese adolescents exhibit partial functional redundancy besides clear differences in community structure.</title>
        <authorList>
            <person name="Ferrer M."/>
            <person name="Ruiz A."/>
            <person name="Lanza F."/>
            <person name="Haange S.B."/>
            <person name="Oberbach A."/>
            <person name="Till H."/>
            <person name="Bargiela R."/>
            <person name="Campoy C."/>
            <person name="Segura M.T."/>
            <person name="Richter M."/>
            <person name="von Bergen M."/>
            <person name="Seifert J."/>
            <person name="Suarez A."/>
        </authorList>
    </citation>
    <scope>NUCLEOTIDE SEQUENCE</scope>
</reference>
<protein>
    <submittedName>
        <fullName evidence="1">Uncharacterized protein</fullName>
    </submittedName>
</protein>
<organism evidence="1">
    <name type="scientific">human gut metagenome</name>
    <dbReference type="NCBI Taxonomy" id="408170"/>
    <lineage>
        <taxon>unclassified sequences</taxon>
        <taxon>metagenomes</taxon>
        <taxon>organismal metagenomes</taxon>
    </lineage>
</organism>
<dbReference type="EMBL" id="AJWZ01007220">
    <property type="protein sequence ID" value="EKC57517.1"/>
    <property type="molecule type" value="Genomic_DNA"/>
</dbReference>